<keyword evidence="3 5" id="KW-0808">Transferase</keyword>
<keyword evidence="4 5" id="KW-0418">Kinase</keyword>
<accession>A0A075GC57</accession>
<organism evidence="7">
    <name type="scientific">uncultured marine group II/III euryarchaeote KM3_13_D07</name>
    <dbReference type="NCBI Taxonomy" id="1457872"/>
    <lineage>
        <taxon>Archaea</taxon>
        <taxon>Methanobacteriati</taxon>
        <taxon>Methanobacteriota</taxon>
        <taxon>environmental samples</taxon>
    </lineage>
</organism>
<dbReference type="InterPro" id="IPR036393">
    <property type="entry name" value="AceGlu_kinase-like_sf"/>
</dbReference>
<sequence>MTDVPARSSPRLAVYAVGGNALSDPALKGAEARNAAEEIMDNVLEDVVDLLEAGIRVVLTHGNGPQVGELLLMEESLFDRRRVESSNFTPQPLGLDNWVAATQGTLGHEIATNLDNILRARGRHEQVVTLLTRVEVDANDSAFSQPTKPIGPIIDDLDAVPSNWKIGVTSVDAGPRRVVASPKPISIIDSDAIETLISAGAVVLCAGGGGIPVISHKGGIEGVEAVIDKDRVSALLAVSLNADFLFISTAIDSVKLDFGEDNERSIVAMSISEARQYLDDGQFPEGSMGPKIEAMLFAKENAPEISVSLCQPGDVIETMRGAAGTTIID</sequence>
<dbReference type="Gene3D" id="3.40.1160.10">
    <property type="entry name" value="Acetylglutamate kinase-like"/>
    <property type="match status" value="1"/>
</dbReference>
<dbReference type="Pfam" id="PF00696">
    <property type="entry name" value="AA_kinase"/>
    <property type="match status" value="1"/>
</dbReference>
<dbReference type="PANTHER" id="PTHR30409">
    <property type="entry name" value="CARBAMATE KINASE"/>
    <property type="match status" value="1"/>
</dbReference>
<dbReference type="PIRSF" id="PIRSF000723">
    <property type="entry name" value="Carbamate_kin"/>
    <property type="match status" value="1"/>
</dbReference>
<evidence type="ECO:0000256" key="2">
    <source>
        <dbReference type="ARBA" id="ARBA00020752"/>
    </source>
</evidence>
<evidence type="ECO:0000256" key="3">
    <source>
        <dbReference type="ARBA" id="ARBA00022679"/>
    </source>
</evidence>
<name>A0A075GC57_9EURY</name>
<dbReference type="EMBL" id="KF900605">
    <property type="protein sequence ID" value="AIF00885.1"/>
    <property type="molecule type" value="Genomic_DNA"/>
</dbReference>
<gene>
    <name evidence="7" type="primary">arcC</name>
</gene>
<dbReference type="AlphaFoldDB" id="A0A075GC57"/>
<evidence type="ECO:0000313" key="7">
    <source>
        <dbReference type="EMBL" id="AIF00885.1"/>
    </source>
</evidence>
<evidence type="ECO:0000256" key="4">
    <source>
        <dbReference type="ARBA" id="ARBA00022777"/>
    </source>
</evidence>
<dbReference type="GO" id="GO:0008804">
    <property type="term" value="F:carbamate kinase activity"/>
    <property type="evidence" value="ECO:0007669"/>
    <property type="project" value="InterPro"/>
</dbReference>
<dbReference type="PRINTS" id="PR01469">
    <property type="entry name" value="CARBMTKINASE"/>
</dbReference>
<evidence type="ECO:0000256" key="5">
    <source>
        <dbReference type="PIRNR" id="PIRNR000723"/>
    </source>
</evidence>
<evidence type="ECO:0000256" key="1">
    <source>
        <dbReference type="ARBA" id="ARBA00011066"/>
    </source>
</evidence>
<evidence type="ECO:0000259" key="6">
    <source>
        <dbReference type="Pfam" id="PF00696"/>
    </source>
</evidence>
<comment type="similarity">
    <text evidence="1 5">Belongs to the carbamate kinase family.</text>
</comment>
<feature type="domain" description="Aspartate/glutamate/uridylate kinase" evidence="6">
    <location>
        <begin position="12"/>
        <end position="302"/>
    </location>
</feature>
<dbReference type="GO" id="GO:0019546">
    <property type="term" value="P:L-arginine deiminase pathway"/>
    <property type="evidence" value="ECO:0007669"/>
    <property type="project" value="TreeGrafter"/>
</dbReference>
<dbReference type="InterPro" id="IPR001048">
    <property type="entry name" value="Asp/Glu/Uridylate_kinase"/>
</dbReference>
<reference evidence="7" key="1">
    <citation type="journal article" date="2014" name="Genome Biol. Evol.">
        <title>Pangenome evidence for extensive interdomain horizontal transfer affecting lineage core and shell genes in uncultured planktonic thaumarchaeota and euryarchaeota.</title>
        <authorList>
            <person name="Deschamps P."/>
            <person name="Zivanovic Y."/>
            <person name="Moreira D."/>
            <person name="Rodriguez-Valera F."/>
            <person name="Lopez-Garcia P."/>
        </authorList>
    </citation>
    <scope>NUCLEOTIDE SEQUENCE</scope>
</reference>
<dbReference type="SUPFAM" id="SSF53633">
    <property type="entry name" value="Carbamate kinase-like"/>
    <property type="match status" value="1"/>
</dbReference>
<protein>
    <recommendedName>
        <fullName evidence="2 5">Carbamate kinase</fullName>
    </recommendedName>
</protein>
<dbReference type="InterPro" id="IPR003964">
    <property type="entry name" value="Carb_kinase"/>
</dbReference>
<dbReference type="GO" id="GO:0005829">
    <property type="term" value="C:cytosol"/>
    <property type="evidence" value="ECO:0007669"/>
    <property type="project" value="TreeGrafter"/>
</dbReference>
<dbReference type="PANTHER" id="PTHR30409:SF1">
    <property type="entry name" value="CARBAMATE KINASE-RELATED"/>
    <property type="match status" value="1"/>
</dbReference>
<proteinExistence type="inferred from homology"/>